<gene>
    <name evidence="9" type="primary">gpmI</name>
    <name evidence="16" type="ORF">COX04_00345</name>
</gene>
<feature type="binding site" evidence="9 12">
    <location>
        <position position="126"/>
    </location>
    <ligand>
        <name>substrate</name>
    </ligand>
</feature>
<dbReference type="EMBL" id="PCSV01000009">
    <property type="protein sequence ID" value="PIP57295.1"/>
    <property type="molecule type" value="Genomic_DNA"/>
</dbReference>
<feature type="binding site" evidence="9 13">
    <location>
        <position position="65"/>
    </location>
    <ligand>
        <name>Mn(2+)</name>
        <dbReference type="ChEBI" id="CHEBI:29035"/>
        <label>2</label>
    </ligand>
</feature>
<dbReference type="NCBIfam" id="TIGR01307">
    <property type="entry name" value="pgm_bpd_ind"/>
    <property type="match status" value="1"/>
</dbReference>
<keyword evidence="5 9" id="KW-0479">Metal-binding</keyword>
<name>A0A2H0BI02_9BACT</name>
<dbReference type="GO" id="GO:0030145">
    <property type="term" value="F:manganese ion binding"/>
    <property type="evidence" value="ECO:0007669"/>
    <property type="project" value="UniProtKB-UniRule"/>
</dbReference>
<evidence type="ECO:0000256" key="11">
    <source>
        <dbReference type="PIRSR" id="PIRSR001492-1"/>
    </source>
</evidence>
<feature type="domain" description="BPG-independent PGAM N-terminal" evidence="15">
    <location>
        <begin position="85"/>
        <end position="331"/>
    </location>
</feature>
<feature type="binding site" evidence="9 12">
    <location>
        <position position="195"/>
    </location>
    <ligand>
        <name>substrate</name>
    </ligand>
</feature>
<comment type="catalytic activity">
    <reaction evidence="1 9">
        <text>(2R)-2-phosphoglycerate = (2R)-3-phosphoglycerate</text>
        <dbReference type="Rhea" id="RHEA:15901"/>
        <dbReference type="ChEBI" id="CHEBI:58272"/>
        <dbReference type="ChEBI" id="CHEBI:58289"/>
        <dbReference type="EC" id="5.4.2.12"/>
    </reaction>
</comment>
<evidence type="ECO:0000259" key="15">
    <source>
        <dbReference type="Pfam" id="PF06415"/>
    </source>
</evidence>
<dbReference type="UniPathway" id="UPA00109">
    <property type="reaction ID" value="UER00186"/>
</dbReference>
<dbReference type="AlphaFoldDB" id="A0A2H0BI02"/>
<dbReference type="InterPro" id="IPR017850">
    <property type="entry name" value="Alkaline_phosphatase_core_sf"/>
</dbReference>
<keyword evidence="8 9" id="KW-0413">Isomerase</keyword>
<dbReference type="SUPFAM" id="SSF64158">
    <property type="entry name" value="2,3-Bisphosphoglycerate-independent phosphoglycerate mutase, substrate-binding domain"/>
    <property type="match status" value="1"/>
</dbReference>
<feature type="binding site" evidence="9 13">
    <location>
        <position position="480"/>
    </location>
    <ligand>
        <name>Mn(2+)</name>
        <dbReference type="ChEBI" id="CHEBI:29035"/>
        <label>2</label>
    </ligand>
</feature>
<evidence type="ECO:0000256" key="7">
    <source>
        <dbReference type="ARBA" id="ARBA00023211"/>
    </source>
</evidence>
<dbReference type="FunFam" id="3.40.1450.10:FF:000002">
    <property type="entry name" value="2,3-bisphosphoglycerate-independent phosphoglycerate mutase"/>
    <property type="match status" value="1"/>
</dbReference>
<feature type="active site" description="Phosphoserine intermediate" evidence="9 11">
    <location>
        <position position="65"/>
    </location>
</feature>
<evidence type="ECO:0000256" key="2">
    <source>
        <dbReference type="ARBA" id="ARBA00002315"/>
    </source>
</evidence>
<dbReference type="GO" id="GO:0004619">
    <property type="term" value="F:phosphoglycerate mutase activity"/>
    <property type="evidence" value="ECO:0007669"/>
    <property type="project" value="UniProtKB-UniRule"/>
</dbReference>
<feature type="binding site" evidence="9 13">
    <location>
        <position position="443"/>
    </location>
    <ligand>
        <name>Mn(2+)</name>
        <dbReference type="ChEBI" id="CHEBI:29035"/>
        <label>1</label>
    </ligand>
</feature>
<feature type="binding site" evidence="9 12">
    <location>
        <position position="189"/>
    </location>
    <ligand>
        <name>substrate</name>
    </ligand>
</feature>
<dbReference type="PIRSF" id="PIRSF001492">
    <property type="entry name" value="IPGAM"/>
    <property type="match status" value="1"/>
</dbReference>
<keyword evidence="7 9" id="KW-0464">Manganese</keyword>
<dbReference type="PANTHER" id="PTHR31637:SF0">
    <property type="entry name" value="2,3-BISPHOSPHOGLYCERATE-INDEPENDENT PHOSPHOGLYCERATE MUTASE"/>
    <property type="match status" value="1"/>
</dbReference>
<feature type="binding site" evidence="9 13">
    <location>
        <position position="481"/>
    </location>
    <ligand>
        <name>Mn(2+)</name>
        <dbReference type="ChEBI" id="CHEBI:29035"/>
        <label>2</label>
    </ligand>
</feature>
<comment type="pathway">
    <text evidence="3 9">Carbohydrate degradation; glycolysis; pyruvate from D-glyceraldehyde 3-phosphate: step 3/5.</text>
</comment>
<feature type="domain" description="Metalloenzyme" evidence="14">
    <location>
        <begin position="9"/>
        <end position="539"/>
    </location>
</feature>
<dbReference type="Pfam" id="PF06415">
    <property type="entry name" value="iPGM_N"/>
    <property type="match status" value="1"/>
</dbReference>
<comment type="cofactor">
    <cofactor evidence="9">
        <name>Mn(2+)</name>
        <dbReference type="ChEBI" id="CHEBI:29035"/>
    </cofactor>
    <text evidence="9">Binds 2 manganese ions per subunit.</text>
</comment>
<comment type="subunit">
    <text evidence="9">Monomer.</text>
</comment>
<dbReference type="Gene3D" id="3.40.720.10">
    <property type="entry name" value="Alkaline Phosphatase, subunit A"/>
    <property type="match status" value="1"/>
</dbReference>
<dbReference type="SUPFAM" id="SSF53649">
    <property type="entry name" value="Alkaline phosphatase-like"/>
    <property type="match status" value="1"/>
</dbReference>
<evidence type="ECO:0000256" key="3">
    <source>
        <dbReference type="ARBA" id="ARBA00004798"/>
    </source>
</evidence>
<dbReference type="Gene3D" id="3.40.1450.10">
    <property type="entry name" value="BPG-independent phosphoglycerate mutase, domain B"/>
    <property type="match status" value="1"/>
</dbReference>
<evidence type="ECO:0000256" key="1">
    <source>
        <dbReference type="ARBA" id="ARBA00000370"/>
    </source>
</evidence>
<evidence type="ECO:0000313" key="16">
    <source>
        <dbReference type="EMBL" id="PIP57295.1"/>
    </source>
</evidence>
<evidence type="ECO:0000256" key="5">
    <source>
        <dbReference type="ARBA" id="ARBA00022723"/>
    </source>
</evidence>
<dbReference type="GO" id="GO:0005829">
    <property type="term" value="C:cytosol"/>
    <property type="evidence" value="ECO:0007669"/>
    <property type="project" value="TreeGrafter"/>
</dbReference>
<organism evidence="16 17">
    <name type="scientific">Candidatus Woesebacteria bacterium CG22_combo_CG10-13_8_21_14_all_45_10</name>
    <dbReference type="NCBI Taxonomy" id="1975060"/>
    <lineage>
        <taxon>Bacteria</taxon>
        <taxon>Candidatus Woeseibacteriota</taxon>
    </lineage>
</organism>
<evidence type="ECO:0000256" key="13">
    <source>
        <dbReference type="PIRSR" id="PIRSR001492-3"/>
    </source>
</evidence>
<feature type="binding site" evidence="9 12">
    <location>
        <begin position="157"/>
        <end position="158"/>
    </location>
    <ligand>
        <name>substrate</name>
    </ligand>
</feature>
<dbReference type="InterPro" id="IPR036646">
    <property type="entry name" value="PGAM_B_sf"/>
</dbReference>
<dbReference type="InterPro" id="IPR011258">
    <property type="entry name" value="BPG-indep_PGM_N"/>
</dbReference>
<dbReference type="CDD" id="cd16010">
    <property type="entry name" value="iPGM"/>
    <property type="match status" value="1"/>
</dbReference>
<dbReference type="Proteomes" id="UP000230759">
    <property type="component" value="Unassembled WGS sequence"/>
</dbReference>
<dbReference type="InterPro" id="IPR005995">
    <property type="entry name" value="Pgm_bpd_ind"/>
</dbReference>
<dbReference type="HAMAP" id="MF_01038">
    <property type="entry name" value="GpmI"/>
    <property type="match status" value="1"/>
</dbReference>
<comment type="similarity">
    <text evidence="4 9">Belongs to the BPG-independent phosphoglycerate mutase family.</text>
</comment>
<feature type="binding site" evidence="9 12">
    <location>
        <begin position="265"/>
        <end position="268"/>
    </location>
    <ligand>
        <name>substrate</name>
    </ligand>
</feature>
<accession>A0A2H0BI02</accession>
<keyword evidence="6 9" id="KW-0324">Glycolysis</keyword>
<feature type="binding site" evidence="9 12">
    <location>
        <position position="371"/>
    </location>
    <ligand>
        <name>substrate</name>
    </ligand>
</feature>
<evidence type="ECO:0000256" key="10">
    <source>
        <dbReference type="NCBIfam" id="TIGR01307"/>
    </source>
</evidence>
<comment type="caution">
    <text evidence="16">The sequence shown here is derived from an EMBL/GenBank/DDBJ whole genome shotgun (WGS) entry which is preliminary data.</text>
</comment>
<reference evidence="16 17" key="1">
    <citation type="submission" date="2017-09" db="EMBL/GenBank/DDBJ databases">
        <title>Depth-based differentiation of microbial function through sediment-hosted aquifers and enrichment of novel symbionts in the deep terrestrial subsurface.</title>
        <authorList>
            <person name="Probst A.J."/>
            <person name="Ladd B."/>
            <person name="Jarett J.K."/>
            <person name="Geller-Mcgrath D.E."/>
            <person name="Sieber C.M."/>
            <person name="Emerson J.B."/>
            <person name="Anantharaman K."/>
            <person name="Thomas B.C."/>
            <person name="Malmstrom R."/>
            <person name="Stieglmeier M."/>
            <person name="Klingl A."/>
            <person name="Woyke T."/>
            <person name="Ryan C.M."/>
            <person name="Banfield J.F."/>
        </authorList>
    </citation>
    <scope>NUCLEOTIDE SEQUENCE [LARGE SCALE GENOMIC DNA]</scope>
    <source>
        <strain evidence="16">CG22_combo_CG10-13_8_21_14_all_45_10</strain>
    </source>
</reference>
<dbReference type="PANTHER" id="PTHR31637">
    <property type="entry name" value="2,3-BISPHOSPHOGLYCERATE-INDEPENDENT PHOSPHOGLYCERATE MUTASE"/>
    <property type="match status" value="1"/>
</dbReference>
<feature type="binding site" evidence="9 13">
    <location>
        <position position="15"/>
    </location>
    <ligand>
        <name>Mn(2+)</name>
        <dbReference type="ChEBI" id="CHEBI:29035"/>
        <label>2</label>
    </ligand>
</feature>
<evidence type="ECO:0000256" key="9">
    <source>
        <dbReference type="HAMAP-Rule" id="MF_01038"/>
    </source>
</evidence>
<evidence type="ECO:0000259" key="14">
    <source>
        <dbReference type="Pfam" id="PF01676"/>
    </source>
</evidence>
<dbReference type="GO" id="GO:0006096">
    <property type="term" value="P:glycolytic process"/>
    <property type="evidence" value="ECO:0007669"/>
    <property type="project" value="UniProtKB-UniRule"/>
</dbReference>
<evidence type="ECO:0000256" key="12">
    <source>
        <dbReference type="PIRSR" id="PIRSR001492-2"/>
    </source>
</evidence>
<dbReference type="Pfam" id="PF01676">
    <property type="entry name" value="Metalloenzyme"/>
    <property type="match status" value="1"/>
</dbReference>
<feature type="binding site" evidence="9 13">
    <location>
        <position position="439"/>
    </location>
    <ligand>
        <name>Mn(2+)</name>
        <dbReference type="ChEBI" id="CHEBI:29035"/>
        <label>1</label>
    </ligand>
</feature>
<dbReference type="EC" id="5.4.2.12" evidence="9 10"/>
<evidence type="ECO:0000256" key="6">
    <source>
        <dbReference type="ARBA" id="ARBA00023152"/>
    </source>
</evidence>
<evidence type="ECO:0000313" key="17">
    <source>
        <dbReference type="Proteomes" id="UP000230759"/>
    </source>
</evidence>
<protein>
    <recommendedName>
        <fullName evidence="9 10">2,3-bisphosphoglycerate-independent phosphoglycerate mutase</fullName>
        <shortName evidence="9">BPG-independent PGAM</shortName>
        <shortName evidence="9">Phosphoglyceromutase</shortName>
        <shortName evidence="9">iPGM</shortName>
        <ecNumber evidence="9 10">5.4.2.12</ecNumber>
    </recommendedName>
</protein>
<dbReference type="GO" id="GO:0006007">
    <property type="term" value="P:glucose catabolic process"/>
    <property type="evidence" value="ECO:0007669"/>
    <property type="project" value="InterPro"/>
</dbReference>
<sequence>MNYSQAKFVCLVILDGWGLAAPGPGNAVSRASIPNFNKFWASYPHTQLLAAGEAVGLPRGEAGNSETGHLNIGAGRIVYQDLQKINTAIADGSFFQNTVFLKAVAHVKKNNSNLHLLGLIGASGIHSNLDHLYALIQLCARENLTNHVFLHLFTDGRDSPPTSSIQYLKKIREVLDREKVGQIASIMGRYWAMDRDRRWDRTEIAYRALTEGIGLLVKTPEEAVEKSYKKGKTDEFVEPALVSDNAGKPIGLIKDNDAVVFFNFRIDRPRQLTAAFVAQDFRDESLFLDFDPYLEKYEKTHLLAKISHYQKVFDRKIFLQNLYFVTMTEYSKSLLSTGIKTAFLPEAVEMPLGRVISEANLKQLRIAESEKERFVTYYFNGLRENAFPAEERLIIPSPNVPTYDLKPEMSAYEITQTLTDKLSGAFDYAFTLLNFANPDMVAHTGSIGPAVKACETLDECLGKISNSVMADGGTLIISADHGNVEEMINNQTGQIDTEHNGNPVPFIVISKDLLGKGQTLQSGILADIAPTILGLLGLAKPSSMTGRNLLAGL</sequence>
<proteinExistence type="inferred from homology"/>
<evidence type="ECO:0000256" key="8">
    <source>
        <dbReference type="ARBA" id="ARBA00023235"/>
    </source>
</evidence>
<evidence type="ECO:0000256" key="4">
    <source>
        <dbReference type="ARBA" id="ARBA00008819"/>
    </source>
</evidence>
<comment type="function">
    <text evidence="2 9">Catalyzes the interconversion of 2-phosphoglycerate and 3-phosphoglycerate.</text>
</comment>
<feature type="binding site" evidence="9 13">
    <location>
        <position position="499"/>
    </location>
    <ligand>
        <name>Mn(2+)</name>
        <dbReference type="ChEBI" id="CHEBI:29035"/>
        <label>1</label>
    </ligand>
</feature>
<dbReference type="InterPro" id="IPR006124">
    <property type="entry name" value="Metalloenzyme"/>
</dbReference>